<dbReference type="OrthoDB" id="5597489at2759"/>
<dbReference type="STRING" id="1432141.A0A015L5U9"/>
<feature type="transmembrane region" description="Helical" evidence="2">
    <location>
        <begin position="166"/>
        <end position="190"/>
    </location>
</feature>
<protein>
    <recommendedName>
        <fullName evidence="3">DUF7719 domain-containing protein</fullName>
    </recommendedName>
</protein>
<comment type="caution">
    <text evidence="4">The sequence shown here is derived from an EMBL/GenBank/DDBJ whole genome shotgun (WGS) entry which is preliminary data.</text>
</comment>
<dbReference type="InterPro" id="IPR056136">
    <property type="entry name" value="DUF7719"/>
</dbReference>
<evidence type="ECO:0000313" key="4">
    <source>
        <dbReference type="EMBL" id="EXX75039.1"/>
    </source>
</evidence>
<feature type="transmembrane region" description="Helical" evidence="2">
    <location>
        <begin position="129"/>
        <end position="146"/>
    </location>
</feature>
<keyword evidence="2" id="KW-0812">Transmembrane</keyword>
<keyword evidence="2" id="KW-0472">Membrane</keyword>
<keyword evidence="2" id="KW-1133">Transmembrane helix</keyword>
<dbReference type="OMA" id="GYFYVMK"/>
<dbReference type="Proteomes" id="UP000022910">
    <property type="component" value="Unassembled WGS sequence"/>
</dbReference>
<feature type="region of interest" description="Disordered" evidence="1">
    <location>
        <begin position="1"/>
        <end position="24"/>
    </location>
</feature>
<dbReference type="PANTHER" id="PTHR37846">
    <property type="entry name" value="YALI0B21296P"/>
    <property type="match status" value="1"/>
</dbReference>
<evidence type="ECO:0000256" key="2">
    <source>
        <dbReference type="SAM" id="Phobius"/>
    </source>
</evidence>
<evidence type="ECO:0000313" key="5">
    <source>
        <dbReference type="Proteomes" id="UP000022910"/>
    </source>
</evidence>
<keyword evidence="5" id="KW-1185">Reference proteome</keyword>
<organism evidence="4 5">
    <name type="scientific">Rhizophagus irregularis (strain DAOM 197198w)</name>
    <name type="common">Glomus intraradices</name>
    <dbReference type="NCBI Taxonomy" id="1432141"/>
    <lineage>
        <taxon>Eukaryota</taxon>
        <taxon>Fungi</taxon>
        <taxon>Fungi incertae sedis</taxon>
        <taxon>Mucoromycota</taxon>
        <taxon>Glomeromycotina</taxon>
        <taxon>Glomeromycetes</taxon>
        <taxon>Glomerales</taxon>
        <taxon>Glomeraceae</taxon>
        <taxon>Rhizophagus</taxon>
    </lineage>
</organism>
<evidence type="ECO:0000259" key="3">
    <source>
        <dbReference type="Pfam" id="PF24841"/>
    </source>
</evidence>
<feature type="domain" description="DUF7719" evidence="3">
    <location>
        <begin position="127"/>
        <end position="194"/>
    </location>
</feature>
<name>A0A015L5U9_RHIIW</name>
<sequence length="196" mass="22707">MSNPTNRFNKSSSSYSPEIDDIPDDEKMRLIKESGIFKTLNQVETERQERSSVAEEADDPFAHGPIFKAFIYTIPLCSVYSVMDILVHRQYNEDVSFLPFSVRVLKMAPILWFFVYYTNKNVNKTWMQAFMFLGSIASGSYMIYIFNKSPYSGVMRKCPPISTLWIYFVLQLNLLPSALSLVFVFLFFWIGGFKLS</sequence>
<dbReference type="Pfam" id="PF24841">
    <property type="entry name" value="DUF7719"/>
    <property type="match status" value="1"/>
</dbReference>
<feature type="transmembrane region" description="Helical" evidence="2">
    <location>
        <begin position="69"/>
        <end position="91"/>
    </location>
</feature>
<gene>
    <name evidence="4" type="ORF">RirG_045310</name>
</gene>
<reference evidence="4 5" key="1">
    <citation type="submission" date="2014-02" db="EMBL/GenBank/DDBJ databases">
        <title>Single nucleus genome sequencing reveals high similarity among nuclei of an endomycorrhizal fungus.</title>
        <authorList>
            <person name="Lin K."/>
            <person name="Geurts R."/>
            <person name="Zhang Z."/>
            <person name="Limpens E."/>
            <person name="Saunders D.G."/>
            <person name="Mu D."/>
            <person name="Pang E."/>
            <person name="Cao H."/>
            <person name="Cha H."/>
            <person name="Lin T."/>
            <person name="Zhou Q."/>
            <person name="Shang Y."/>
            <person name="Li Y."/>
            <person name="Ivanov S."/>
            <person name="Sharma T."/>
            <person name="Velzen R.V."/>
            <person name="Ruijter N.D."/>
            <person name="Aanen D.K."/>
            <person name="Win J."/>
            <person name="Kamoun S."/>
            <person name="Bisseling T."/>
            <person name="Huang S."/>
        </authorList>
    </citation>
    <scope>NUCLEOTIDE SEQUENCE [LARGE SCALE GENOMIC DNA]</scope>
    <source>
        <strain evidence="5">DAOM197198w</strain>
    </source>
</reference>
<feature type="compositionally biased region" description="Polar residues" evidence="1">
    <location>
        <begin position="1"/>
        <end position="16"/>
    </location>
</feature>
<accession>A0A015L5U9</accession>
<dbReference type="PANTHER" id="PTHR37846:SF1">
    <property type="entry name" value="DEACETYLASE-LIKE PROTEIN"/>
    <property type="match status" value="1"/>
</dbReference>
<proteinExistence type="predicted"/>
<dbReference type="AlphaFoldDB" id="A0A015L5U9"/>
<dbReference type="EMBL" id="JEMT01012615">
    <property type="protein sequence ID" value="EXX75039.1"/>
    <property type="molecule type" value="Genomic_DNA"/>
</dbReference>
<evidence type="ECO:0000256" key="1">
    <source>
        <dbReference type="SAM" id="MobiDB-lite"/>
    </source>
</evidence>
<dbReference type="HOGENOM" id="CLU_074873_1_0_1"/>
<feature type="transmembrane region" description="Helical" evidence="2">
    <location>
        <begin position="97"/>
        <end position="117"/>
    </location>
</feature>